<accession>F2CVL4</accession>
<dbReference type="KEGG" id="hvg:123401755"/>
<dbReference type="EMBL" id="AK355667">
    <property type="protein sequence ID" value="BAJ86885.1"/>
    <property type="molecule type" value="mRNA"/>
</dbReference>
<dbReference type="AlphaFoldDB" id="F2CVL4"/>
<feature type="region of interest" description="Disordered" evidence="1">
    <location>
        <begin position="1"/>
        <end position="32"/>
    </location>
</feature>
<protein>
    <submittedName>
        <fullName evidence="2">Predicted protein</fullName>
    </submittedName>
</protein>
<dbReference type="RefSeq" id="XP_044951544.1">
    <property type="nucleotide sequence ID" value="XM_045095609.1"/>
</dbReference>
<dbReference type="GeneID" id="123401755"/>
<proteinExistence type="evidence at transcript level"/>
<organism evidence="2">
    <name type="scientific">Hordeum vulgare subsp. vulgare</name>
    <name type="common">Domesticated barley</name>
    <dbReference type="NCBI Taxonomy" id="112509"/>
    <lineage>
        <taxon>Eukaryota</taxon>
        <taxon>Viridiplantae</taxon>
        <taxon>Streptophyta</taxon>
        <taxon>Embryophyta</taxon>
        <taxon>Tracheophyta</taxon>
        <taxon>Spermatophyta</taxon>
        <taxon>Magnoliopsida</taxon>
        <taxon>Liliopsida</taxon>
        <taxon>Poales</taxon>
        <taxon>Poaceae</taxon>
        <taxon>BOP clade</taxon>
        <taxon>Pooideae</taxon>
        <taxon>Triticodae</taxon>
        <taxon>Triticeae</taxon>
        <taxon>Hordeinae</taxon>
        <taxon>Hordeum</taxon>
    </lineage>
</organism>
<evidence type="ECO:0000313" key="2">
    <source>
        <dbReference type="EMBL" id="BAJ86885.1"/>
    </source>
</evidence>
<reference evidence="2" key="1">
    <citation type="journal article" date="2011" name="Plant Physiol.">
        <title>Comprehensive sequence analysis of 24,783 barley full-length cDNAs derived from 12 clone libraries.</title>
        <authorList>
            <person name="Matsumoto T."/>
            <person name="Tanaka T."/>
            <person name="Sakai H."/>
            <person name="Amano N."/>
            <person name="Kanamori H."/>
            <person name="Kurita K."/>
            <person name="Kikuta A."/>
            <person name="Kamiya K."/>
            <person name="Yamamoto M."/>
            <person name="Ikawa H."/>
            <person name="Fujii N."/>
            <person name="Hori K."/>
            <person name="Itoh T."/>
            <person name="Sato K."/>
        </authorList>
    </citation>
    <scope>NUCLEOTIDE SEQUENCE</scope>
    <source>
        <tissue evidence="2">Shoot</tissue>
    </source>
</reference>
<evidence type="ECO:0000256" key="1">
    <source>
        <dbReference type="SAM" id="MobiDB-lite"/>
    </source>
</evidence>
<name>F2CVL4_HORVV</name>
<sequence>MKGARASRPCPDPRHRRSPAPPTSWERRCASPGLPATAATALGTLWMVRHRWNQPATFNVPPGAGSERERVDSPVLTTSDTAPARLQPLQSSPRCPVPQACRDVRIVRLRRFADFTELFFFQAGSQLQVQVKVT</sequence>